<comment type="pathway">
    <text evidence="4">Amino-acid biosynthesis; L-methionine biosynthesis via salvage pathway; L-methionine from S-methyl-5-thio-alpha-D-ribose 1-phosphate: step 4/6.</text>
</comment>
<dbReference type="RefSeq" id="WP_149278024.1">
    <property type="nucleotide sequence ID" value="NZ_CP043506.1"/>
</dbReference>
<dbReference type="GO" id="GO:0043874">
    <property type="term" value="F:acireductone synthase activity"/>
    <property type="evidence" value="ECO:0007669"/>
    <property type="project" value="UniProtKB-EC"/>
</dbReference>
<dbReference type="CDD" id="cd01629">
    <property type="entry name" value="HAD_EP"/>
    <property type="match status" value="1"/>
</dbReference>
<keyword evidence="2 4" id="KW-0378">Hydrolase</keyword>
<dbReference type="Gene3D" id="1.10.720.60">
    <property type="match status" value="1"/>
</dbReference>
<keyword evidence="1 4" id="KW-0028">Amino-acid biosynthesis</keyword>
<protein>
    <recommendedName>
        <fullName evidence="4">Enolase-phosphatase E1</fullName>
        <ecNumber evidence="4">3.1.3.77</ecNumber>
    </recommendedName>
    <alternativeName>
        <fullName evidence="4">2,3-diketo-5-methylthio-1-phosphopentane phosphatase</fullName>
    </alternativeName>
</protein>
<evidence type="ECO:0000256" key="2">
    <source>
        <dbReference type="ARBA" id="ARBA00022801"/>
    </source>
</evidence>
<dbReference type="GO" id="GO:0019509">
    <property type="term" value="P:L-methionine salvage from methylthioadenosine"/>
    <property type="evidence" value="ECO:0007669"/>
    <property type="project" value="UniProtKB-UniRule"/>
</dbReference>
<dbReference type="UniPathway" id="UPA00904">
    <property type="reaction ID" value="UER00876"/>
</dbReference>
<keyword evidence="3 4" id="KW-0486">Methionine biosynthesis</keyword>
<dbReference type="SFLD" id="SFLDG01129">
    <property type="entry name" value="C1.5:_HAD__Beta-PGM__Phosphata"/>
    <property type="match status" value="1"/>
</dbReference>
<dbReference type="Proteomes" id="UP000324536">
    <property type="component" value="Chromosome"/>
</dbReference>
<dbReference type="InterPro" id="IPR023214">
    <property type="entry name" value="HAD_sf"/>
</dbReference>
<reference evidence="5 6" key="1">
    <citation type="submission" date="2019-09" db="EMBL/GenBank/DDBJ databases">
        <title>Genome sequencing of strain KACC 21233.</title>
        <authorList>
            <person name="Heo J."/>
            <person name="Kim S.-J."/>
            <person name="Kim J.-S."/>
            <person name="Hong S.-B."/>
            <person name="Kwon S.-W."/>
        </authorList>
    </citation>
    <scope>NUCLEOTIDE SEQUENCE [LARGE SCALE GENOMIC DNA]</scope>
    <source>
        <strain evidence="5 6">KACC 21233</strain>
    </source>
</reference>
<comment type="cofactor">
    <cofactor evidence="4">
        <name>Mg(2+)</name>
        <dbReference type="ChEBI" id="CHEBI:18420"/>
    </cofactor>
    <text evidence="4">Binds 1 Mg(2+) ion per subunit.</text>
</comment>
<dbReference type="EC" id="3.1.3.77" evidence="4"/>
<dbReference type="PANTHER" id="PTHR20371:SF1">
    <property type="entry name" value="ENOLASE-PHOSPHATASE E1"/>
    <property type="match status" value="1"/>
</dbReference>
<dbReference type="GO" id="GO:0043716">
    <property type="term" value="F:2-hydroxy-3-keto-5-methylthiopentenyl-1-phosphate phosphatase activity"/>
    <property type="evidence" value="ECO:0007669"/>
    <property type="project" value="UniProtKB-UniRule"/>
</dbReference>
<dbReference type="OrthoDB" id="9797416at2"/>
<comment type="catalytic activity">
    <reaction evidence="4">
        <text>5-methylsulfanyl-2,3-dioxopentyl phosphate + H2O = 1,2-dihydroxy-5-(methylsulfanyl)pent-1-en-3-one + phosphate</text>
        <dbReference type="Rhea" id="RHEA:21700"/>
        <dbReference type="ChEBI" id="CHEBI:15377"/>
        <dbReference type="ChEBI" id="CHEBI:43474"/>
        <dbReference type="ChEBI" id="CHEBI:49252"/>
        <dbReference type="ChEBI" id="CHEBI:58828"/>
        <dbReference type="EC" id="3.1.3.77"/>
    </reaction>
</comment>
<evidence type="ECO:0000313" key="6">
    <source>
        <dbReference type="Proteomes" id="UP000324536"/>
    </source>
</evidence>
<proteinExistence type="inferred from homology"/>
<keyword evidence="4" id="KW-0479">Metal-binding</keyword>
<evidence type="ECO:0000256" key="1">
    <source>
        <dbReference type="ARBA" id="ARBA00022605"/>
    </source>
</evidence>
<dbReference type="EMBL" id="CP043506">
    <property type="protein sequence ID" value="QEO16583.1"/>
    <property type="molecule type" value="Genomic_DNA"/>
</dbReference>
<dbReference type="InterPro" id="IPR023943">
    <property type="entry name" value="Enolase-ppase_E1"/>
</dbReference>
<dbReference type="SFLD" id="SFLDS00003">
    <property type="entry name" value="Haloacid_Dehalogenase"/>
    <property type="match status" value="1"/>
</dbReference>
<dbReference type="AlphaFoldDB" id="A0A5C1YKJ9"/>
<accession>A0A5C1YKJ9</accession>
<keyword evidence="6" id="KW-1185">Reference proteome</keyword>
<comment type="subunit">
    <text evidence="4">Monomer.</text>
</comment>
<comment type="function">
    <text evidence="4">Bifunctional enzyme that catalyzes the enolization of 2,3-diketo-5-methylthiopentyl-1-phosphate (DK-MTP-1-P) into the intermediate 2-hydroxy-3-keto-5-methylthiopentenyl-1-phosphate (HK-MTPenyl-1-P), which is then dephosphorylated to form the acireductone 1,2-dihydroxy-3-keto-5-methylthiopentene (DHK-MTPene).</text>
</comment>
<dbReference type="PRINTS" id="PR00413">
    <property type="entry name" value="HADHALOGNASE"/>
</dbReference>
<dbReference type="GO" id="GO:0043715">
    <property type="term" value="F:2,3-diketo-5-methylthiopentyl-1-phosphate enolase activity"/>
    <property type="evidence" value="ECO:0007669"/>
    <property type="project" value="UniProtKB-UniRule"/>
</dbReference>
<dbReference type="KEGG" id="acek:FLP30_01440"/>
<organism evidence="5 6">
    <name type="scientific">Acetobacter vaccinii</name>
    <dbReference type="NCBI Taxonomy" id="2592655"/>
    <lineage>
        <taxon>Bacteria</taxon>
        <taxon>Pseudomonadati</taxon>
        <taxon>Pseudomonadota</taxon>
        <taxon>Alphaproteobacteria</taxon>
        <taxon>Acetobacterales</taxon>
        <taxon>Acetobacteraceae</taxon>
        <taxon>Acetobacter</taxon>
    </lineage>
</organism>
<comment type="similarity">
    <text evidence="4">Belongs to the HAD-like hydrolase superfamily. MasA/MtnC family.</text>
</comment>
<gene>
    <name evidence="4 5" type="primary">mtnC</name>
    <name evidence="5" type="ORF">FLP30_01440</name>
</gene>
<dbReference type="Pfam" id="PF00702">
    <property type="entry name" value="Hydrolase"/>
    <property type="match status" value="1"/>
</dbReference>
<dbReference type="GO" id="GO:0000287">
    <property type="term" value="F:magnesium ion binding"/>
    <property type="evidence" value="ECO:0007669"/>
    <property type="project" value="UniProtKB-UniRule"/>
</dbReference>
<name>A0A5C1YKJ9_9PROT</name>
<evidence type="ECO:0000313" key="5">
    <source>
        <dbReference type="EMBL" id="QEO16583.1"/>
    </source>
</evidence>
<dbReference type="InterPro" id="IPR006439">
    <property type="entry name" value="HAD-SF_hydro_IA"/>
</dbReference>
<dbReference type="PANTHER" id="PTHR20371">
    <property type="entry name" value="ENOLASE-PHOSPHATASE E1"/>
    <property type="match status" value="1"/>
</dbReference>
<dbReference type="HAMAP" id="MF_01681">
    <property type="entry name" value="Salvage_MtnC"/>
    <property type="match status" value="1"/>
</dbReference>
<comment type="pathway">
    <text evidence="4">Amino-acid biosynthesis; L-methionine biosynthesis via salvage pathway; L-methionine from S-methyl-5-thio-alpha-D-ribose 1-phosphate: step 3/6.</text>
</comment>
<dbReference type="InterPro" id="IPR036412">
    <property type="entry name" value="HAD-like_sf"/>
</dbReference>
<keyword evidence="4" id="KW-0460">Magnesium</keyword>
<evidence type="ECO:0000256" key="3">
    <source>
        <dbReference type="ARBA" id="ARBA00023167"/>
    </source>
</evidence>
<dbReference type="SUPFAM" id="SSF56784">
    <property type="entry name" value="HAD-like"/>
    <property type="match status" value="1"/>
</dbReference>
<dbReference type="SFLD" id="SFLDG01133">
    <property type="entry name" value="C1.5.4:_Enolase-phosphatase_Li"/>
    <property type="match status" value="1"/>
</dbReference>
<evidence type="ECO:0000256" key="4">
    <source>
        <dbReference type="HAMAP-Rule" id="MF_01681"/>
    </source>
</evidence>
<dbReference type="NCBIfam" id="TIGR01691">
    <property type="entry name" value="enolase-ppase"/>
    <property type="match status" value="1"/>
</dbReference>
<sequence>MQTLPQGAPRVVLLDIEGTTLPVSFVHDVLFPYARTHLALFLVQHGGDATVQAALAQTAELAPGVPPLEQLERWMDEDAKVAPLKTLQGLCWEKGYARGELVAALYPDVLPCLRALHAAGVALAVYSSGSEAAQRLVYGYTAQGDVKALFSGFYDLRMGGKKDAASYSAIVAQAGWHAADVLFLSDIEAELDAAAQAGLRVCQIARPEDGTVAGTRHPVTTSLPEAARLFGLPGEG</sequence>
<dbReference type="Gene3D" id="3.40.50.1000">
    <property type="entry name" value="HAD superfamily/HAD-like"/>
    <property type="match status" value="1"/>
</dbReference>